<dbReference type="InterPro" id="IPR037700">
    <property type="entry name" value="NUP88/NUP82"/>
</dbReference>
<dbReference type="InterPro" id="IPR019321">
    <property type="entry name" value="Nucleoporin_Nup88"/>
</dbReference>
<dbReference type="GO" id="GO:0005643">
    <property type="term" value="C:nuclear pore"/>
    <property type="evidence" value="ECO:0007669"/>
    <property type="project" value="UniProtKB-SubCell"/>
</dbReference>
<feature type="region of interest" description="Disordered" evidence="8">
    <location>
        <begin position="1"/>
        <end position="26"/>
    </location>
</feature>
<dbReference type="Pfam" id="PF10168">
    <property type="entry name" value="Nup88"/>
    <property type="match status" value="1"/>
</dbReference>
<keyword evidence="7" id="KW-0539">Nucleus</keyword>
<evidence type="ECO:0000256" key="2">
    <source>
        <dbReference type="ARBA" id="ARBA00022448"/>
    </source>
</evidence>
<keyword evidence="4" id="KW-0653">Protein transport</keyword>
<dbReference type="OrthoDB" id="341482at2759"/>
<keyword evidence="6" id="KW-0906">Nuclear pore complex</keyword>
<dbReference type="PANTHER" id="PTHR13257:SF0">
    <property type="entry name" value="NUCLEAR PORE COMPLEX PROTEIN NUP88"/>
    <property type="match status" value="1"/>
</dbReference>
<proteinExistence type="predicted"/>
<evidence type="ECO:0000256" key="7">
    <source>
        <dbReference type="ARBA" id="ARBA00023242"/>
    </source>
</evidence>
<dbReference type="AlphaFoldDB" id="A0A7I8L8N8"/>
<evidence type="ECO:0000313" key="10">
    <source>
        <dbReference type="Proteomes" id="UP000663760"/>
    </source>
</evidence>
<dbReference type="GO" id="GO:0000056">
    <property type="term" value="P:ribosomal small subunit export from nucleus"/>
    <property type="evidence" value="ECO:0007669"/>
    <property type="project" value="InterPro"/>
</dbReference>
<evidence type="ECO:0000256" key="1">
    <source>
        <dbReference type="ARBA" id="ARBA00004567"/>
    </source>
</evidence>
<keyword evidence="3" id="KW-0509">mRNA transport</keyword>
<dbReference type="Proteomes" id="UP000663760">
    <property type="component" value="Chromosome 12"/>
</dbReference>
<evidence type="ECO:0000256" key="3">
    <source>
        <dbReference type="ARBA" id="ARBA00022816"/>
    </source>
</evidence>
<keyword evidence="2" id="KW-0813">Transport</keyword>
<protein>
    <submittedName>
        <fullName evidence="9">Uncharacterized protein</fullName>
    </submittedName>
</protein>
<dbReference type="GO" id="GO:0017056">
    <property type="term" value="F:structural constituent of nuclear pore"/>
    <property type="evidence" value="ECO:0007669"/>
    <property type="project" value="InterPro"/>
</dbReference>
<accession>A0A7I8L8N8</accession>
<dbReference type="EMBL" id="LR746275">
    <property type="protein sequence ID" value="CAA7406427.1"/>
    <property type="molecule type" value="Genomic_DNA"/>
</dbReference>
<dbReference type="PANTHER" id="PTHR13257">
    <property type="entry name" value="NUCLEOPORIN NUP84-RELATED"/>
    <property type="match status" value="1"/>
</dbReference>
<dbReference type="GO" id="GO:0006606">
    <property type="term" value="P:protein import into nucleus"/>
    <property type="evidence" value="ECO:0007669"/>
    <property type="project" value="TreeGrafter"/>
</dbReference>
<comment type="subcellular location">
    <subcellularLocation>
        <location evidence="1">Nucleus</location>
        <location evidence="1">Nuclear pore complex</location>
    </subcellularLocation>
</comment>
<evidence type="ECO:0000313" key="9">
    <source>
        <dbReference type="EMBL" id="CAA7406427.1"/>
    </source>
</evidence>
<name>A0A7I8L8N8_SPIIN</name>
<evidence type="ECO:0000256" key="6">
    <source>
        <dbReference type="ARBA" id="ARBA00023132"/>
    </source>
</evidence>
<evidence type="ECO:0000256" key="4">
    <source>
        <dbReference type="ARBA" id="ARBA00022927"/>
    </source>
</evidence>
<dbReference type="SUPFAM" id="SSF50978">
    <property type="entry name" value="WD40 repeat-like"/>
    <property type="match status" value="1"/>
</dbReference>
<reference evidence="9" key="1">
    <citation type="submission" date="2020-02" db="EMBL/GenBank/DDBJ databases">
        <authorList>
            <person name="Scholz U."/>
            <person name="Mascher M."/>
            <person name="Fiebig A."/>
        </authorList>
    </citation>
    <scope>NUCLEOTIDE SEQUENCE</scope>
</reference>
<keyword evidence="5" id="KW-0811">Translocation</keyword>
<evidence type="ECO:0000256" key="8">
    <source>
        <dbReference type="SAM" id="MobiDB-lite"/>
    </source>
</evidence>
<evidence type="ECO:0000256" key="5">
    <source>
        <dbReference type="ARBA" id="ARBA00023010"/>
    </source>
</evidence>
<dbReference type="GO" id="GO:0006406">
    <property type="term" value="P:mRNA export from nucleus"/>
    <property type="evidence" value="ECO:0007669"/>
    <property type="project" value="TreeGrafter"/>
</dbReference>
<organism evidence="9 10">
    <name type="scientific">Spirodela intermedia</name>
    <name type="common">Intermediate duckweed</name>
    <dbReference type="NCBI Taxonomy" id="51605"/>
    <lineage>
        <taxon>Eukaryota</taxon>
        <taxon>Viridiplantae</taxon>
        <taxon>Streptophyta</taxon>
        <taxon>Embryophyta</taxon>
        <taxon>Tracheophyta</taxon>
        <taxon>Spermatophyta</taxon>
        <taxon>Magnoliopsida</taxon>
        <taxon>Liliopsida</taxon>
        <taxon>Araceae</taxon>
        <taxon>Lemnoideae</taxon>
        <taxon>Spirodela</taxon>
    </lineage>
</organism>
<sequence length="825" mass="91311">MEPLTPGGRWVGTEGRRGVRASPSAAIPPASSASAVEWLPLQRHPVFDRNRETGAALKVDATVSEITSGYNLAAWDSSCSRLYLWDPEGVCLHRISVRFRSPGGPASAEAASPSEMILPSIQISLLVHHISLNREGSSVLISGYGGVYVMYIHDRISSIGNTTVCRTVFVGSQAYLVENCTLRVLQVSWHPCSVTHLGVLSSDSVFRIYDLSSDIERPEQEYFLQPVEVGRCKNAASVCPVAFSFGGEHLWDRFTVFILFSDGSVYILCPVAPFGSVFSLPFIKEIYEDALEFGQKSSNSKAVSNCRLALAWLEATFPELIDHTKERLNLPVLRAHSYAPVDASLSLQGPLRRVYHSKEFEDSETWVADCEGRAVTILYSSIGKDSILVIAWSSGQLQVDALADEVQPLWNMDSSPHLRVNSRGHIAQMGMICEPNSQEPHNIRFLQGNMSSNAADPVWSGNPPPLLRLAVVDLALPKAALHHPVSVFSDPLVSERLYCLHGGGIDLITLHFLPFSNLTPGSDESASAPSVCPILSTCHGEASSPLLYGFVCIADSFGDSQVVVVTSVYECILLEMRGWKDMPPHFLDESVRPSIGREDVAVSDIISRDLLNGPKVIIIPDSTSLRSLSPESIEGRSTLHHYIKLFHENFVEYAHKVYVELKQHGDHLKAILGEQHARLQVVGESLSRLEDKQPRLTSRINRATEVYRIQERRLQSFKNLPGADRKPLSKAEREFKTQLERFRDVELCALDLSIEALNGRLRRCLHPSPGGPIQRLSQGRRNQALDSQRISQLKASMGKLSRVNDENVNKIKLIEQVLHSEEDDG</sequence>
<keyword evidence="10" id="KW-1185">Reference proteome</keyword>
<dbReference type="InterPro" id="IPR036322">
    <property type="entry name" value="WD40_repeat_dom_sf"/>
</dbReference>
<dbReference type="GO" id="GO:0000055">
    <property type="term" value="P:ribosomal large subunit export from nucleus"/>
    <property type="evidence" value="ECO:0007669"/>
    <property type="project" value="InterPro"/>
</dbReference>
<gene>
    <name evidence="9" type="ORF">SI8410_12017105</name>
</gene>